<gene>
    <name evidence="1" type="ordered locus">Pedsa_1245</name>
</gene>
<protein>
    <submittedName>
        <fullName evidence="1">2',5' RNA ligase</fullName>
    </submittedName>
</protein>
<dbReference type="GO" id="GO:0016874">
    <property type="term" value="F:ligase activity"/>
    <property type="evidence" value="ECO:0007669"/>
    <property type="project" value="UniProtKB-KW"/>
</dbReference>
<dbReference type="Gene3D" id="3.90.1140.10">
    <property type="entry name" value="Cyclic phosphodiesterase"/>
    <property type="match status" value="1"/>
</dbReference>
<dbReference type="AlphaFoldDB" id="F0SDR7"/>
<dbReference type="Proteomes" id="UP000000310">
    <property type="component" value="Chromosome"/>
</dbReference>
<dbReference type="STRING" id="762903.Pedsa_1245"/>
<keyword evidence="2" id="KW-1185">Reference proteome</keyword>
<sequence>MEKFSLAIRPNDDIVFKVKQAKHLLRSESGKSFRSQNSEAHISLFEYETERKDNKLLLLDDLSKIVSSLKPFEITYNGFNHFSNPNDSHTFFIGLKGETAVTIREYARSIQEKSQFNLIDKCRIPHMSIGRGLSRKQLEKAYSLFKAFDEKEFCLSFVLRRFNPWRKQYDIIAKLPLLGVNNLYGQMSLFG</sequence>
<dbReference type="RefSeq" id="WP_013632312.1">
    <property type="nucleotide sequence ID" value="NC_015177.1"/>
</dbReference>
<reference evidence="1 2" key="1">
    <citation type="journal article" date="2011" name="Stand. Genomic Sci.">
        <title>Complete genome sequence of the gliding, heparinolytic Pedobacter saltans type strain (113).</title>
        <authorList>
            <person name="Liolios K."/>
            <person name="Sikorski J."/>
            <person name="Lu M."/>
            <person name="Nolan M."/>
            <person name="Lapidus A."/>
            <person name="Lucas S."/>
            <person name="Hammon N."/>
            <person name="Deshpande S."/>
            <person name="Cheng J.F."/>
            <person name="Tapia R."/>
            <person name="Han C."/>
            <person name="Goodwin L."/>
            <person name="Pitluck S."/>
            <person name="Huntemann M."/>
            <person name="Ivanova N."/>
            <person name="Pagani I."/>
            <person name="Mavromatis K."/>
            <person name="Ovchinikova G."/>
            <person name="Pati A."/>
            <person name="Chen A."/>
            <person name="Palaniappan K."/>
            <person name="Land M."/>
            <person name="Hauser L."/>
            <person name="Brambilla E.M."/>
            <person name="Kotsyurbenko O."/>
            <person name="Rohde M."/>
            <person name="Tindall B.J."/>
            <person name="Abt B."/>
            <person name="Goker M."/>
            <person name="Detter J.C."/>
            <person name="Woyke T."/>
            <person name="Bristow J."/>
            <person name="Eisen J.A."/>
            <person name="Markowitz V."/>
            <person name="Hugenholtz P."/>
            <person name="Klenk H.P."/>
            <person name="Kyrpides N.C."/>
        </authorList>
    </citation>
    <scope>NUCLEOTIDE SEQUENCE [LARGE SCALE GENOMIC DNA]</scope>
    <source>
        <strain evidence="2">ATCC 51119 / DSM 12145 / JCM 21818 / LMG 10337 / NBRC 100064 / NCIMB 13643</strain>
    </source>
</reference>
<evidence type="ECO:0000313" key="2">
    <source>
        <dbReference type="Proteomes" id="UP000000310"/>
    </source>
</evidence>
<dbReference type="Pfam" id="PF13563">
    <property type="entry name" value="2_5_RNA_ligase2"/>
    <property type="match status" value="1"/>
</dbReference>
<evidence type="ECO:0000313" key="1">
    <source>
        <dbReference type="EMBL" id="ADY51813.1"/>
    </source>
</evidence>
<reference evidence="2" key="2">
    <citation type="submission" date="2011-02" db="EMBL/GenBank/DDBJ databases">
        <title>The complete genome of Pedobacter saltans DSM 12145.</title>
        <authorList>
            <consortium name="US DOE Joint Genome Institute (JGI-PGF)"/>
            <person name="Lucas S."/>
            <person name="Copeland A."/>
            <person name="Lapidus A."/>
            <person name="Bruce D."/>
            <person name="Goodwin L."/>
            <person name="Pitluck S."/>
            <person name="Kyrpides N."/>
            <person name="Mavromatis K."/>
            <person name="Pagani I."/>
            <person name="Ivanova N."/>
            <person name="Ovchinnikova G."/>
            <person name="Lu M."/>
            <person name="Detter J.C."/>
            <person name="Han C."/>
            <person name="Land M."/>
            <person name="Hauser L."/>
            <person name="Markowitz V."/>
            <person name="Cheng J.-F."/>
            <person name="Hugenholtz P."/>
            <person name="Woyke T."/>
            <person name="Wu D."/>
            <person name="Tindall B."/>
            <person name="Pomrenke H.G."/>
            <person name="Brambilla E."/>
            <person name="Klenk H.-P."/>
            <person name="Eisen J.A."/>
        </authorList>
    </citation>
    <scope>NUCLEOTIDE SEQUENCE [LARGE SCALE GENOMIC DNA]</scope>
    <source>
        <strain evidence="2">ATCC 51119 / DSM 12145 / JCM 21818 / LMG 10337 / NBRC 100064 / NCIMB 13643</strain>
    </source>
</reference>
<dbReference type="OrthoDB" id="980044at2"/>
<name>F0SDR7_PSESL</name>
<dbReference type="EMBL" id="CP002545">
    <property type="protein sequence ID" value="ADY51813.1"/>
    <property type="molecule type" value="Genomic_DNA"/>
</dbReference>
<dbReference type="KEGG" id="psn:Pedsa_1245"/>
<dbReference type="eggNOG" id="COG1514">
    <property type="taxonomic scope" value="Bacteria"/>
</dbReference>
<keyword evidence="1" id="KW-0436">Ligase</keyword>
<dbReference type="InterPro" id="IPR009097">
    <property type="entry name" value="Cyclic_Pdiesterase"/>
</dbReference>
<organism evidence="1 2">
    <name type="scientific">Pseudopedobacter saltans (strain ATCC 51119 / DSM 12145 / JCM 21818 / CCUG 39354 / LMG 10337 / NBRC 100064 / NCIMB 13643)</name>
    <name type="common">Pedobacter saltans</name>
    <dbReference type="NCBI Taxonomy" id="762903"/>
    <lineage>
        <taxon>Bacteria</taxon>
        <taxon>Pseudomonadati</taxon>
        <taxon>Bacteroidota</taxon>
        <taxon>Sphingobacteriia</taxon>
        <taxon>Sphingobacteriales</taxon>
        <taxon>Sphingobacteriaceae</taxon>
        <taxon>Pseudopedobacter</taxon>
    </lineage>
</organism>
<dbReference type="SUPFAM" id="SSF55144">
    <property type="entry name" value="LigT-like"/>
    <property type="match status" value="1"/>
</dbReference>
<accession>F0SDR7</accession>
<proteinExistence type="predicted"/>
<dbReference type="HOGENOM" id="CLU_1539070_0_0_10"/>